<feature type="transmembrane region" description="Helical" evidence="1">
    <location>
        <begin position="41"/>
        <end position="63"/>
    </location>
</feature>
<feature type="transmembrane region" description="Helical" evidence="1">
    <location>
        <begin position="69"/>
        <end position="90"/>
    </location>
</feature>
<name>A0ABW1SWR8_9ACTN</name>
<feature type="transmembrane region" description="Helical" evidence="1">
    <location>
        <begin position="123"/>
        <end position="143"/>
    </location>
</feature>
<feature type="transmembrane region" description="Helical" evidence="1">
    <location>
        <begin position="12"/>
        <end position="29"/>
    </location>
</feature>
<keyword evidence="1" id="KW-0812">Transmembrane</keyword>
<comment type="caution">
    <text evidence="2">The sequence shown here is derived from an EMBL/GenBank/DDBJ whole genome shotgun (WGS) entry which is preliminary data.</text>
</comment>
<dbReference type="InterPro" id="IPR004316">
    <property type="entry name" value="SWEET_rpt"/>
</dbReference>
<dbReference type="EMBL" id="JBHSTI010000002">
    <property type="protein sequence ID" value="MFC6236484.1"/>
    <property type="molecule type" value="Genomic_DNA"/>
</dbReference>
<feature type="transmembrane region" description="Helical" evidence="1">
    <location>
        <begin position="99"/>
        <end position="117"/>
    </location>
</feature>
<keyword evidence="1" id="KW-1133">Transmembrane helix</keyword>
<feature type="transmembrane region" description="Helical" evidence="1">
    <location>
        <begin position="178"/>
        <end position="198"/>
    </location>
</feature>
<organism evidence="2 3">
    <name type="scientific">Longivirga aurantiaca</name>
    <dbReference type="NCBI Taxonomy" id="1837743"/>
    <lineage>
        <taxon>Bacteria</taxon>
        <taxon>Bacillati</taxon>
        <taxon>Actinomycetota</taxon>
        <taxon>Actinomycetes</taxon>
        <taxon>Sporichthyales</taxon>
        <taxon>Sporichthyaceae</taxon>
        <taxon>Longivirga</taxon>
    </lineage>
</organism>
<evidence type="ECO:0000313" key="2">
    <source>
        <dbReference type="EMBL" id="MFC6236484.1"/>
    </source>
</evidence>
<keyword evidence="1" id="KW-0472">Membrane</keyword>
<dbReference type="Pfam" id="PF03083">
    <property type="entry name" value="MtN3_slv"/>
    <property type="match status" value="1"/>
</dbReference>
<keyword evidence="3" id="KW-1185">Reference proteome</keyword>
<reference evidence="3" key="1">
    <citation type="journal article" date="2019" name="Int. J. Syst. Evol. Microbiol.">
        <title>The Global Catalogue of Microorganisms (GCM) 10K type strain sequencing project: providing services to taxonomists for standard genome sequencing and annotation.</title>
        <authorList>
            <consortium name="The Broad Institute Genomics Platform"/>
            <consortium name="The Broad Institute Genome Sequencing Center for Infectious Disease"/>
            <person name="Wu L."/>
            <person name="Ma J."/>
        </authorList>
    </citation>
    <scope>NUCLEOTIDE SEQUENCE [LARGE SCALE GENOMIC DNA]</scope>
    <source>
        <strain evidence="3">CGMCC 4.7317</strain>
    </source>
</reference>
<feature type="transmembrane region" description="Helical" evidence="1">
    <location>
        <begin position="155"/>
        <end position="172"/>
    </location>
</feature>
<dbReference type="RefSeq" id="WP_386763529.1">
    <property type="nucleotide sequence ID" value="NZ_JBHSTI010000002.1"/>
</dbReference>
<evidence type="ECO:0000256" key="1">
    <source>
        <dbReference type="SAM" id="Phobius"/>
    </source>
</evidence>
<proteinExistence type="predicted"/>
<dbReference type="Proteomes" id="UP001596138">
    <property type="component" value="Unassembled WGS sequence"/>
</dbReference>
<dbReference type="Gene3D" id="1.20.1280.290">
    <property type="match status" value="1"/>
</dbReference>
<gene>
    <name evidence="2" type="ORF">ACFQGU_01240</name>
</gene>
<evidence type="ECO:0000313" key="3">
    <source>
        <dbReference type="Proteomes" id="UP001596138"/>
    </source>
</evidence>
<accession>A0ABW1SWR8</accession>
<sequence length="221" mass="22961">MTEEDGVQHDTLVVVFGVLTTVLALGYGVPQWLKVRRTGSVAGVSVPGISCALVSAFAWVAYGVWLQDLWVVLTSGAAIPGLTAALVVLLRSHASRDGLWMTWAWTATIAAAAALVPVSDAPITLVLGCSILWYVAPAAWKAWSSADVSGVSRGAWILLLVESAVCAVYGVLADVPAYLVYAAIAAVGSALVLARLAWRSGPECGACPPLRTCTCAVLEPV</sequence>
<protein>
    <submittedName>
        <fullName evidence="2">SemiSWEET family transporter</fullName>
    </submittedName>
</protein>